<dbReference type="Pfam" id="PF00106">
    <property type="entry name" value="adh_short"/>
    <property type="match status" value="1"/>
</dbReference>
<dbReference type="AlphaFoldDB" id="A0A5N6ZE36"/>
<name>A0A5N6ZE36_9EURO</name>
<dbReference type="GO" id="GO:0044550">
    <property type="term" value="P:secondary metabolite biosynthetic process"/>
    <property type="evidence" value="ECO:0007669"/>
    <property type="project" value="UniProtKB-ARBA"/>
</dbReference>
<dbReference type="OrthoDB" id="1274115at2759"/>
<dbReference type="PRINTS" id="PR00081">
    <property type="entry name" value="GDHRDH"/>
</dbReference>
<dbReference type="PANTHER" id="PTHR43976">
    <property type="entry name" value="SHORT CHAIN DEHYDROGENASE"/>
    <property type="match status" value="1"/>
</dbReference>
<dbReference type="CDD" id="cd05374">
    <property type="entry name" value="17beta-HSD-like_SDR_c"/>
    <property type="match status" value="1"/>
</dbReference>
<evidence type="ECO:0000256" key="1">
    <source>
        <dbReference type="ARBA" id="ARBA00006484"/>
    </source>
</evidence>
<dbReference type="InterPro" id="IPR002347">
    <property type="entry name" value="SDR_fam"/>
</dbReference>
<keyword evidence="3" id="KW-0560">Oxidoreductase</keyword>
<keyword evidence="7" id="KW-1185">Reference proteome</keyword>
<evidence type="ECO:0000256" key="4">
    <source>
        <dbReference type="RuleBase" id="RU000363"/>
    </source>
</evidence>
<dbReference type="InterPro" id="IPR051911">
    <property type="entry name" value="SDR_oxidoreductase"/>
</dbReference>
<dbReference type="PROSITE" id="PS00061">
    <property type="entry name" value="ADH_SHORT"/>
    <property type="match status" value="1"/>
</dbReference>
<comment type="similarity">
    <text evidence="1 4">Belongs to the short-chain dehydrogenases/reductases (SDR) family.</text>
</comment>
<evidence type="ECO:0000313" key="7">
    <source>
        <dbReference type="Proteomes" id="UP000327118"/>
    </source>
</evidence>
<sequence>MSNSHAKVWLITGCSTGFGLALTRIVLQRGHKVIATSRDPSRTPELVQEVTDGGGHWTALDVTSDHLEQDIQQIEDRLGQIDVLVNNAGYSLLGAFEDLSVQDAREQMETNFFGPLRIIRAVLPGMRERRGGTMVNISSTAGVRALPTYSLYSASKFAMEGLSEGLASEVAAFNVRVILVEPGAFYTNFLTSGSAAYRPVSEVYRDTETGRRLASLQAMHAQQRGDPVKAARRIFDTVMGEGMAAGRQTYLRLPLGPDCLEAVRQKLGQLQENYDAMEDIASSTDRAP</sequence>
<dbReference type="InterPro" id="IPR057326">
    <property type="entry name" value="KR_dom"/>
</dbReference>
<dbReference type="PRINTS" id="PR00080">
    <property type="entry name" value="SDRFAMILY"/>
</dbReference>
<dbReference type="SMART" id="SM00822">
    <property type="entry name" value="PKS_KR"/>
    <property type="match status" value="1"/>
</dbReference>
<evidence type="ECO:0000256" key="2">
    <source>
        <dbReference type="ARBA" id="ARBA00022857"/>
    </source>
</evidence>
<dbReference type="InterPro" id="IPR036291">
    <property type="entry name" value="NAD(P)-bd_dom_sf"/>
</dbReference>
<dbReference type="SUPFAM" id="SSF51735">
    <property type="entry name" value="NAD(P)-binding Rossmann-fold domains"/>
    <property type="match status" value="1"/>
</dbReference>
<dbReference type="Gene3D" id="3.40.50.720">
    <property type="entry name" value="NAD(P)-binding Rossmann-like Domain"/>
    <property type="match status" value="1"/>
</dbReference>
<dbReference type="InterPro" id="IPR020904">
    <property type="entry name" value="Sc_DH/Rdtase_CS"/>
</dbReference>
<organism evidence="6 7">
    <name type="scientific">Aspergillus coremiiformis</name>
    <dbReference type="NCBI Taxonomy" id="138285"/>
    <lineage>
        <taxon>Eukaryota</taxon>
        <taxon>Fungi</taxon>
        <taxon>Dikarya</taxon>
        <taxon>Ascomycota</taxon>
        <taxon>Pezizomycotina</taxon>
        <taxon>Eurotiomycetes</taxon>
        <taxon>Eurotiomycetidae</taxon>
        <taxon>Eurotiales</taxon>
        <taxon>Aspergillaceae</taxon>
        <taxon>Aspergillus</taxon>
        <taxon>Aspergillus subgen. Circumdati</taxon>
    </lineage>
</organism>
<dbReference type="PANTHER" id="PTHR43976:SF16">
    <property type="entry name" value="SHORT-CHAIN DEHYDROGENASE_REDUCTASE FAMILY PROTEIN"/>
    <property type="match status" value="1"/>
</dbReference>
<reference evidence="7" key="1">
    <citation type="submission" date="2019-04" db="EMBL/GenBank/DDBJ databases">
        <title>Friends and foes A comparative genomics studyof 23 Aspergillus species from section Flavi.</title>
        <authorList>
            <consortium name="DOE Joint Genome Institute"/>
            <person name="Kjaerbolling I."/>
            <person name="Vesth T."/>
            <person name="Frisvad J.C."/>
            <person name="Nybo J.L."/>
            <person name="Theobald S."/>
            <person name="Kildgaard S."/>
            <person name="Isbrandt T."/>
            <person name="Kuo A."/>
            <person name="Sato A."/>
            <person name="Lyhne E.K."/>
            <person name="Kogle M.E."/>
            <person name="Wiebenga A."/>
            <person name="Kun R.S."/>
            <person name="Lubbers R.J."/>
            <person name="Makela M.R."/>
            <person name="Barry K."/>
            <person name="Chovatia M."/>
            <person name="Clum A."/>
            <person name="Daum C."/>
            <person name="Haridas S."/>
            <person name="He G."/>
            <person name="LaButti K."/>
            <person name="Lipzen A."/>
            <person name="Mondo S."/>
            <person name="Riley R."/>
            <person name="Salamov A."/>
            <person name="Simmons B.A."/>
            <person name="Magnuson J.K."/>
            <person name="Henrissat B."/>
            <person name="Mortensen U.H."/>
            <person name="Larsen T.O."/>
            <person name="Devries R.P."/>
            <person name="Grigoriev I.V."/>
            <person name="Machida M."/>
            <person name="Baker S.E."/>
            <person name="Andersen M.R."/>
        </authorList>
    </citation>
    <scope>NUCLEOTIDE SEQUENCE [LARGE SCALE GENOMIC DNA]</scope>
    <source>
        <strain evidence="7">CBS 553.77</strain>
    </source>
</reference>
<evidence type="ECO:0000313" key="6">
    <source>
        <dbReference type="EMBL" id="KAE8354350.1"/>
    </source>
</evidence>
<proteinExistence type="inferred from homology"/>
<dbReference type="EMBL" id="ML739074">
    <property type="protein sequence ID" value="KAE8354350.1"/>
    <property type="molecule type" value="Genomic_DNA"/>
</dbReference>
<evidence type="ECO:0000259" key="5">
    <source>
        <dbReference type="SMART" id="SM00822"/>
    </source>
</evidence>
<dbReference type="Proteomes" id="UP000327118">
    <property type="component" value="Unassembled WGS sequence"/>
</dbReference>
<gene>
    <name evidence="6" type="ORF">BDV28DRAFT_131134</name>
</gene>
<evidence type="ECO:0000256" key="3">
    <source>
        <dbReference type="ARBA" id="ARBA00023002"/>
    </source>
</evidence>
<accession>A0A5N6ZE36</accession>
<protein>
    <submittedName>
        <fullName evidence="6">Putative short chain oxidoreductase/dehydrogenase</fullName>
    </submittedName>
</protein>
<feature type="domain" description="Ketoreductase" evidence="5">
    <location>
        <begin position="7"/>
        <end position="188"/>
    </location>
</feature>
<keyword evidence="2" id="KW-0521">NADP</keyword>
<dbReference type="GO" id="GO:0016491">
    <property type="term" value="F:oxidoreductase activity"/>
    <property type="evidence" value="ECO:0007669"/>
    <property type="project" value="UniProtKB-KW"/>
</dbReference>